<dbReference type="PANTHER" id="PTHR47926">
    <property type="entry name" value="PENTATRICOPEPTIDE REPEAT-CONTAINING PROTEIN"/>
    <property type="match status" value="1"/>
</dbReference>
<evidence type="ECO:0008006" key="7">
    <source>
        <dbReference type="Google" id="ProtNLM"/>
    </source>
</evidence>
<keyword evidence="1" id="KW-0677">Repeat</keyword>
<dbReference type="GO" id="GO:0009451">
    <property type="term" value="P:RNA modification"/>
    <property type="evidence" value="ECO:0007669"/>
    <property type="project" value="InterPro"/>
</dbReference>
<feature type="repeat" description="PPR" evidence="2">
    <location>
        <begin position="273"/>
        <end position="307"/>
    </location>
</feature>
<feature type="compositionally biased region" description="Basic and acidic residues" evidence="3">
    <location>
        <begin position="333"/>
        <end position="345"/>
    </location>
</feature>
<proteinExistence type="predicted"/>
<dbReference type="PROSITE" id="PS51375">
    <property type="entry name" value="PPR"/>
    <property type="match status" value="3"/>
</dbReference>
<protein>
    <recommendedName>
        <fullName evidence="7">Pentatricopeptide repeat-containing protein</fullName>
    </recommendedName>
</protein>
<dbReference type="InterPro" id="IPR046960">
    <property type="entry name" value="PPR_At4g14850-like_plant"/>
</dbReference>
<feature type="compositionally biased region" description="Basic residues" evidence="3">
    <location>
        <begin position="349"/>
        <end position="360"/>
    </location>
</feature>
<dbReference type="FunFam" id="1.25.40.10:FF:000031">
    <property type="entry name" value="Pentatricopeptide repeat-containing protein mitochondrial"/>
    <property type="match status" value="1"/>
</dbReference>
<dbReference type="EMBL" id="JAVXUP010000476">
    <property type="protein sequence ID" value="KAK3027032.1"/>
    <property type="molecule type" value="Genomic_DNA"/>
</dbReference>
<feature type="region of interest" description="Disordered" evidence="3">
    <location>
        <begin position="323"/>
        <end position="368"/>
    </location>
</feature>
<reference evidence="4" key="1">
    <citation type="submission" date="2022-12" db="EMBL/GenBank/DDBJ databases">
        <title>Draft genome assemblies for two species of Escallonia (Escalloniales).</title>
        <authorList>
            <person name="Chanderbali A."/>
            <person name="Dervinis C."/>
            <person name="Anghel I."/>
            <person name="Soltis D."/>
            <person name="Soltis P."/>
            <person name="Zapata F."/>
        </authorList>
    </citation>
    <scope>NUCLEOTIDE SEQUENCE</scope>
    <source>
        <strain evidence="4">UCBG64.0493</strain>
        <tissue evidence="4">Leaf</tissue>
    </source>
</reference>
<evidence type="ECO:0000256" key="3">
    <source>
        <dbReference type="SAM" id="MobiDB-lite"/>
    </source>
</evidence>
<name>A0AA89AVU3_9ASTE</name>
<comment type="caution">
    <text evidence="4">The sequence shown here is derived from an EMBL/GenBank/DDBJ whole genome shotgun (WGS) entry which is preliminary data.</text>
</comment>
<dbReference type="FunFam" id="1.25.40.10:FF:000285">
    <property type="entry name" value="Pentatricopeptide repeat-containing protein, chloroplastic"/>
    <property type="match status" value="1"/>
</dbReference>
<evidence type="ECO:0000256" key="1">
    <source>
        <dbReference type="ARBA" id="ARBA00022737"/>
    </source>
</evidence>
<accession>A0AA89AVU3</accession>
<dbReference type="Proteomes" id="UP001188597">
    <property type="component" value="Unassembled WGS sequence"/>
</dbReference>
<feature type="repeat" description="PPR" evidence="2">
    <location>
        <begin position="170"/>
        <end position="204"/>
    </location>
</feature>
<evidence type="ECO:0000313" key="4">
    <source>
        <dbReference type="EMBL" id="KAK3016363.1"/>
    </source>
</evidence>
<sequence length="368" mass="40885">MCMRQRIASLLRVCSKSMSLEQGIQVHTAVVKLGYQFDMMLSNDLVDMYGKCRRMDMACQAFDKMPARNVVTWTSLMCGFLHQGSPIESLLLLCRMGFSNVTPNEFTFSTNFKACSFLGVLTNGMQIHGLCGKMGFEWFPVVGNSIIDMYSRCGRISEAARMFSIMPLRSLISWNAMIAGYALEGMGDECLFLFQEMQMQGEVPDEFTFTSMLKACTGLEAVREGTQIHAFLIAKGFPLSVQTIVSGALIDLYVKCGYLTEAQKVFNQVEQKSVVSWMVLILGYAHEGNPSEAMDLFRQLRKSSLRVDGFVLSSVMAAATRSSEGLEELQSSHGDDVGGNRDGDQLRTQGRRPPRIKVQKKTTTGGEV</sequence>
<dbReference type="AlphaFoldDB" id="A0AA89AVU3"/>
<gene>
    <name evidence="4" type="ORF">RJ639_005356</name>
    <name evidence="5" type="ORF">RJ639_041187</name>
</gene>
<dbReference type="Pfam" id="PF01535">
    <property type="entry name" value="PPR"/>
    <property type="match status" value="3"/>
</dbReference>
<dbReference type="Gene3D" id="1.25.40.10">
    <property type="entry name" value="Tetratricopeptide repeat domain"/>
    <property type="match status" value="3"/>
</dbReference>
<dbReference type="EMBL" id="JAVXUP010001072">
    <property type="protein sequence ID" value="KAK3016363.1"/>
    <property type="molecule type" value="Genomic_DNA"/>
</dbReference>
<dbReference type="InterPro" id="IPR011990">
    <property type="entry name" value="TPR-like_helical_dom_sf"/>
</dbReference>
<evidence type="ECO:0000256" key="2">
    <source>
        <dbReference type="PROSITE-ProRule" id="PRU00708"/>
    </source>
</evidence>
<dbReference type="Pfam" id="PF13041">
    <property type="entry name" value="PPR_2"/>
    <property type="match status" value="2"/>
</dbReference>
<evidence type="ECO:0000313" key="5">
    <source>
        <dbReference type="EMBL" id="KAK3027032.1"/>
    </source>
</evidence>
<keyword evidence="6" id="KW-1185">Reference proteome</keyword>
<dbReference type="InterPro" id="IPR002885">
    <property type="entry name" value="PPR_rpt"/>
</dbReference>
<dbReference type="NCBIfam" id="TIGR00756">
    <property type="entry name" value="PPR"/>
    <property type="match status" value="2"/>
</dbReference>
<feature type="repeat" description="PPR" evidence="2">
    <location>
        <begin position="69"/>
        <end position="103"/>
    </location>
</feature>
<dbReference type="FunFam" id="1.25.40.10:FF:000073">
    <property type="entry name" value="Pentatricopeptide repeat-containing protein chloroplastic"/>
    <property type="match status" value="1"/>
</dbReference>
<organism evidence="4 6">
    <name type="scientific">Escallonia herrerae</name>
    <dbReference type="NCBI Taxonomy" id="1293975"/>
    <lineage>
        <taxon>Eukaryota</taxon>
        <taxon>Viridiplantae</taxon>
        <taxon>Streptophyta</taxon>
        <taxon>Embryophyta</taxon>
        <taxon>Tracheophyta</taxon>
        <taxon>Spermatophyta</taxon>
        <taxon>Magnoliopsida</taxon>
        <taxon>eudicotyledons</taxon>
        <taxon>Gunneridae</taxon>
        <taxon>Pentapetalae</taxon>
        <taxon>asterids</taxon>
        <taxon>campanulids</taxon>
        <taxon>Escalloniales</taxon>
        <taxon>Escalloniaceae</taxon>
        <taxon>Escallonia</taxon>
    </lineage>
</organism>
<evidence type="ECO:0000313" key="6">
    <source>
        <dbReference type="Proteomes" id="UP001188597"/>
    </source>
</evidence>
<dbReference type="GO" id="GO:0003723">
    <property type="term" value="F:RNA binding"/>
    <property type="evidence" value="ECO:0007669"/>
    <property type="project" value="InterPro"/>
</dbReference>